<dbReference type="Proteomes" id="UP001164390">
    <property type="component" value="Chromosome"/>
</dbReference>
<dbReference type="InterPro" id="IPR027843">
    <property type="entry name" value="DUF4440"/>
</dbReference>
<organism evidence="2 3">
    <name type="scientific">Solicola gregarius</name>
    <dbReference type="NCBI Taxonomy" id="2908642"/>
    <lineage>
        <taxon>Bacteria</taxon>
        <taxon>Bacillati</taxon>
        <taxon>Actinomycetota</taxon>
        <taxon>Actinomycetes</taxon>
        <taxon>Propionibacteriales</taxon>
        <taxon>Nocardioidaceae</taxon>
        <taxon>Solicola</taxon>
    </lineage>
</organism>
<sequence>MTINVRPQVNDRTGTEEDVAAVRQVVADIETAFNTNDAVLMNAHFAADATATNAVGQRVRGIEALDDAARSGLDGFLRDQYVRYEIADVSFPRPDTAIVHKLATATDEHGAPIAVGHEMIAMYVLVKEAGRWWIAARANTLVPRPD</sequence>
<dbReference type="AlphaFoldDB" id="A0AA46TK73"/>
<accession>A0AA46TK73</accession>
<dbReference type="Pfam" id="PF14534">
    <property type="entry name" value="DUF4440"/>
    <property type="match status" value="1"/>
</dbReference>
<evidence type="ECO:0000259" key="1">
    <source>
        <dbReference type="Pfam" id="PF14534"/>
    </source>
</evidence>
<dbReference type="EMBL" id="CP094970">
    <property type="protein sequence ID" value="UYM06392.1"/>
    <property type="molecule type" value="Genomic_DNA"/>
</dbReference>
<feature type="domain" description="DUF4440" evidence="1">
    <location>
        <begin position="22"/>
        <end position="134"/>
    </location>
</feature>
<name>A0AA46TK73_9ACTN</name>
<dbReference type="NCBIfam" id="TIGR02246">
    <property type="entry name" value="SgcJ/EcaC family oxidoreductase"/>
    <property type="match status" value="1"/>
</dbReference>
<proteinExistence type="predicted"/>
<gene>
    <name evidence="2" type="ORF">L0C25_04775</name>
</gene>
<dbReference type="KEGG" id="sgrg:L0C25_04775"/>
<evidence type="ECO:0000313" key="2">
    <source>
        <dbReference type="EMBL" id="UYM06392.1"/>
    </source>
</evidence>
<evidence type="ECO:0000313" key="3">
    <source>
        <dbReference type="Proteomes" id="UP001164390"/>
    </source>
</evidence>
<dbReference type="Gene3D" id="3.10.450.50">
    <property type="match status" value="1"/>
</dbReference>
<dbReference type="InterPro" id="IPR032710">
    <property type="entry name" value="NTF2-like_dom_sf"/>
</dbReference>
<reference evidence="2" key="1">
    <citation type="submission" date="2022-01" db="EMBL/GenBank/DDBJ databases">
        <title>Nocardioidaceae gen. sp. A5X3R13.</title>
        <authorList>
            <person name="Lopez Marin M.A."/>
            <person name="Uhlik O."/>
        </authorList>
    </citation>
    <scope>NUCLEOTIDE SEQUENCE</scope>
    <source>
        <strain evidence="2">A5X3R13</strain>
    </source>
</reference>
<dbReference type="InterPro" id="IPR011944">
    <property type="entry name" value="Steroid_delta5-4_isomerase"/>
</dbReference>
<protein>
    <submittedName>
        <fullName evidence="2">SgcJ/EcaC family oxidoreductase</fullName>
    </submittedName>
</protein>
<keyword evidence="3" id="KW-1185">Reference proteome</keyword>
<dbReference type="SUPFAM" id="SSF54427">
    <property type="entry name" value="NTF2-like"/>
    <property type="match status" value="1"/>
</dbReference>
<dbReference type="RefSeq" id="WP_271635289.1">
    <property type="nucleotide sequence ID" value="NZ_CP094970.1"/>
</dbReference>